<reference evidence="5" key="1">
    <citation type="journal article" date="2020" name="mSystems">
        <title>Genome- and Community-Level Interaction Insights into Carbon Utilization and Element Cycling Functions of Hydrothermarchaeota in Hydrothermal Sediment.</title>
        <authorList>
            <person name="Zhou Z."/>
            <person name="Liu Y."/>
            <person name="Xu W."/>
            <person name="Pan J."/>
            <person name="Luo Z.H."/>
            <person name="Li M."/>
        </authorList>
    </citation>
    <scope>NUCLEOTIDE SEQUENCE [LARGE SCALE GENOMIC DNA]</scope>
    <source>
        <strain evidence="5">SpSt-1121</strain>
    </source>
</reference>
<dbReference type="GO" id="GO:0005737">
    <property type="term" value="C:cytoplasm"/>
    <property type="evidence" value="ECO:0007669"/>
    <property type="project" value="InterPro"/>
</dbReference>
<evidence type="ECO:0000256" key="3">
    <source>
        <dbReference type="ARBA" id="ARBA00022694"/>
    </source>
</evidence>
<name>A0A7C5TJ01_9CREN</name>
<dbReference type="EMBL" id="DRZI01000330">
    <property type="protein sequence ID" value="HHP82511.1"/>
    <property type="molecule type" value="Genomic_DNA"/>
</dbReference>
<protein>
    <recommendedName>
        <fullName evidence="6">MoaD/ThiS family protein</fullName>
    </recommendedName>
</protein>
<dbReference type="Pfam" id="PF09138">
    <property type="entry name" value="Urm1"/>
    <property type="match status" value="1"/>
</dbReference>
<proteinExistence type="predicted"/>
<evidence type="ECO:0000313" key="5">
    <source>
        <dbReference type="EMBL" id="HHP82511.1"/>
    </source>
</evidence>
<organism evidence="5">
    <name type="scientific">Ignisphaera aggregans</name>
    <dbReference type="NCBI Taxonomy" id="334771"/>
    <lineage>
        <taxon>Archaea</taxon>
        <taxon>Thermoproteota</taxon>
        <taxon>Thermoprotei</taxon>
        <taxon>Desulfurococcales</taxon>
        <taxon>Desulfurococcaceae</taxon>
        <taxon>Ignisphaera</taxon>
    </lineage>
</organism>
<dbReference type="InterPro" id="IPR015221">
    <property type="entry name" value="Urm1"/>
</dbReference>
<comment type="caution">
    <text evidence="5">The sequence shown here is derived from an EMBL/GenBank/DDBJ whole genome shotgun (WGS) entry which is preliminary data.</text>
</comment>
<dbReference type="InterPro" id="IPR016155">
    <property type="entry name" value="Mopterin_synth/thiamin_S_b"/>
</dbReference>
<dbReference type="GO" id="GO:0034227">
    <property type="term" value="P:tRNA thio-modification"/>
    <property type="evidence" value="ECO:0007669"/>
    <property type="project" value="InterPro"/>
</dbReference>
<dbReference type="InterPro" id="IPR012675">
    <property type="entry name" value="Beta-grasp_dom_sf"/>
</dbReference>
<keyword evidence="2" id="KW-1017">Isopeptide bond</keyword>
<keyword evidence="1" id="KW-0963">Cytoplasm</keyword>
<gene>
    <name evidence="5" type="ORF">ENM84_07600</name>
</gene>
<dbReference type="AlphaFoldDB" id="A0A7C5TJ01"/>
<dbReference type="CDD" id="cd17040">
    <property type="entry name" value="Ubl_MoaD_like"/>
    <property type="match status" value="1"/>
</dbReference>
<evidence type="ECO:0000256" key="1">
    <source>
        <dbReference type="ARBA" id="ARBA00022490"/>
    </source>
</evidence>
<evidence type="ECO:0000256" key="2">
    <source>
        <dbReference type="ARBA" id="ARBA00022499"/>
    </source>
</evidence>
<evidence type="ECO:0008006" key="6">
    <source>
        <dbReference type="Google" id="ProtNLM"/>
    </source>
</evidence>
<sequence>MNCIAKIKFLGRFKADVGFSSIDISIQGRTPIKSLLKELRQSYKTLSEVIDEDGTPRYDIMILINGVDINVVENLDELYIEDSDEILLVPITHGGSI</sequence>
<keyword evidence="3" id="KW-0819">tRNA processing</keyword>
<keyword evidence="4" id="KW-0833">Ubl conjugation pathway</keyword>
<accession>A0A7C5TJ01</accession>
<evidence type="ECO:0000256" key="4">
    <source>
        <dbReference type="ARBA" id="ARBA00022786"/>
    </source>
</evidence>
<dbReference type="SUPFAM" id="SSF54285">
    <property type="entry name" value="MoaD/ThiS"/>
    <property type="match status" value="1"/>
</dbReference>
<dbReference type="Gene3D" id="3.10.20.30">
    <property type="match status" value="1"/>
</dbReference>